<dbReference type="KEGG" id="dps:DP2719"/>
<gene>
    <name evidence="1" type="ordered locus">DP2719</name>
</gene>
<organism evidence="1 2">
    <name type="scientific">Desulfotalea psychrophila (strain LSv54 / DSM 12343)</name>
    <dbReference type="NCBI Taxonomy" id="177439"/>
    <lineage>
        <taxon>Bacteria</taxon>
        <taxon>Pseudomonadati</taxon>
        <taxon>Thermodesulfobacteriota</taxon>
        <taxon>Desulfobulbia</taxon>
        <taxon>Desulfobulbales</taxon>
        <taxon>Desulfocapsaceae</taxon>
        <taxon>Desulfotalea</taxon>
    </lineage>
</organism>
<proteinExistence type="predicted"/>
<dbReference type="STRING" id="177439.DP2719"/>
<evidence type="ECO:0000313" key="2">
    <source>
        <dbReference type="Proteomes" id="UP000000602"/>
    </source>
</evidence>
<dbReference type="HOGENOM" id="CLU_2769126_0_0_7"/>
<sequence>MFGQGLRFKIFTCILGVHREILVYVLAEKKGQIIFSFSGDLKLRVSSISRGLLLQKNYPLNTIDYLFLQ</sequence>
<evidence type="ECO:0000313" key="1">
    <source>
        <dbReference type="EMBL" id="CAG37448.1"/>
    </source>
</evidence>
<keyword evidence="2" id="KW-1185">Reference proteome</keyword>
<dbReference type="AlphaFoldDB" id="Q6AJN2"/>
<reference evidence="2" key="1">
    <citation type="journal article" date="2004" name="Environ. Microbiol.">
        <title>The genome of Desulfotalea psychrophila, a sulfate-reducing bacterium from permanently cold Arctic sediments.</title>
        <authorList>
            <person name="Rabus R."/>
            <person name="Ruepp A."/>
            <person name="Frickey T."/>
            <person name="Rattei T."/>
            <person name="Fartmann B."/>
            <person name="Stark M."/>
            <person name="Bauer M."/>
            <person name="Zibat A."/>
            <person name="Lombardot T."/>
            <person name="Becker I."/>
            <person name="Amann J."/>
            <person name="Gellner K."/>
            <person name="Teeling H."/>
            <person name="Leuschner W.D."/>
            <person name="Gloeckner F.-O."/>
            <person name="Lupas A.N."/>
            <person name="Amann R."/>
            <person name="Klenk H.-P."/>
        </authorList>
    </citation>
    <scope>NUCLEOTIDE SEQUENCE [LARGE SCALE GENOMIC DNA]</scope>
    <source>
        <strain evidence="2">DSM 12343 / LSv54</strain>
    </source>
</reference>
<dbReference type="EMBL" id="CR522870">
    <property type="protein sequence ID" value="CAG37448.1"/>
    <property type="molecule type" value="Genomic_DNA"/>
</dbReference>
<dbReference type="Proteomes" id="UP000000602">
    <property type="component" value="Chromosome"/>
</dbReference>
<name>Q6AJN2_DESPS</name>
<accession>Q6AJN2</accession>
<protein>
    <submittedName>
        <fullName evidence="1">Uncharacterized protein</fullName>
    </submittedName>
</protein>